<reference evidence="9" key="2">
    <citation type="submission" date="2021-08" db="EMBL/GenBank/DDBJ databases">
        <authorList>
            <person name="Gostincar C."/>
            <person name="Sun X."/>
            <person name="Song Z."/>
            <person name="Gunde-Cimerman N."/>
        </authorList>
    </citation>
    <scope>NUCLEOTIDE SEQUENCE</scope>
    <source>
        <strain evidence="9">EXF-8016</strain>
    </source>
</reference>
<keyword evidence="3" id="KW-0238">DNA-binding</keyword>
<dbReference type="InterPro" id="IPR051439">
    <property type="entry name" value="XlnR/Xlr1"/>
</dbReference>
<feature type="region of interest" description="Disordered" evidence="6">
    <location>
        <begin position="40"/>
        <end position="96"/>
    </location>
</feature>
<keyword evidence="4" id="KW-0804">Transcription</keyword>
<dbReference type="SMART" id="SM00906">
    <property type="entry name" value="Fungal_trans"/>
    <property type="match status" value="1"/>
</dbReference>
<feature type="region of interest" description="Disordered" evidence="6">
    <location>
        <begin position="577"/>
        <end position="600"/>
    </location>
</feature>
<evidence type="ECO:0000313" key="9">
    <source>
        <dbReference type="EMBL" id="KAH0218374.1"/>
    </source>
</evidence>
<dbReference type="AlphaFoldDB" id="A0A9P8GFW1"/>
<feature type="non-terminal residue" evidence="9">
    <location>
        <position position="1"/>
    </location>
</feature>
<evidence type="ECO:0000313" key="10">
    <source>
        <dbReference type="Proteomes" id="UP000767238"/>
    </source>
</evidence>
<evidence type="ECO:0000259" key="8">
    <source>
        <dbReference type="SMART" id="SM00906"/>
    </source>
</evidence>
<sequence length="774" mass="87153">MPSHTSDTGGDERRTEDEATSRRRPCGYCSRTQRDCEYRRLQRRRGRSGLLAANTERPQNSTRSERLAQTNDPSAQRGNGVTEGCPPGSLNQAESTTSFGIGADNVSGVPSAAVDFQMPDAWSLDAFEAVFEDLNDLTSEAIGAATTHQQVSTTWPARRSGASSHNLSSPNPALNRTLANNVSAASDHNQLSSVKSSPAQQYYRPTMSGRERQISDVASRSHERPLATRHTSQERHYPVLDPLLSMLRQFMPDTLSFSLLEAYFELWSLHGAPKNLFVPCSVFQKDSFLTQINPRRTSKVLLASMLWLSAQNADISLLSSSSGKRKYIRRKLLQLVTNLLKPLSEMAFSGYEGLNDVSPGGTSSQYLDECMAYVHLAMVTSASAFTRASLRWWNMAFSLAREIDLHQPLLDHDAYGPEDAIYSASAQESRNSNTRRGVRGISGRNAPLAEERNRLWWYLYTCDRHMSFFFNKPLSLLDSECSSLERPISELSWQSNQEQDEDAVGHGPWYYCTGTDFFQFFTPLMALLGETVYFTLAQNHPRFGISLHTTNDWSNWRSAIREKLDDYKNGISTMRDAAERSQRAGSDGSQITDRSSMQAPRFQDPRSTVVFAYAEFLIPVFHIILEGKWNPLTLLDQQDNWLGSTGFKNVVKHAIDAATPMRELFDLDPGLRFMPFYLGIYLFHVSLPLILVVDRVKQKINDRVITACDTFIRAHEICISQIPSEYSIAMLTVLRAAKMEMQGRVPCDTKENALQRRRLLQKFDWTSEGRGVAA</sequence>
<proteinExistence type="predicted"/>
<name>A0A9P8GFW1_AURME</name>
<feature type="compositionally biased region" description="Basic and acidic residues" evidence="6">
    <location>
        <begin position="10"/>
        <end position="21"/>
    </location>
</feature>
<dbReference type="InterPro" id="IPR007219">
    <property type="entry name" value="XnlR_reg_dom"/>
</dbReference>
<evidence type="ECO:0000256" key="6">
    <source>
        <dbReference type="SAM" id="MobiDB-lite"/>
    </source>
</evidence>
<feature type="compositionally biased region" description="Polar residues" evidence="6">
    <location>
        <begin position="56"/>
        <end position="79"/>
    </location>
</feature>
<evidence type="ECO:0000256" key="2">
    <source>
        <dbReference type="ARBA" id="ARBA00023015"/>
    </source>
</evidence>
<accession>A0A9P8GFW1</accession>
<keyword evidence="7" id="KW-0812">Transmembrane</keyword>
<evidence type="ECO:0000256" key="1">
    <source>
        <dbReference type="ARBA" id="ARBA00022833"/>
    </source>
</evidence>
<dbReference type="PANTHER" id="PTHR47663:SF1">
    <property type="entry name" value="XYLANOLYTIC TRANSCRIPTIONAL ACTIVATOR XLNR-RELATED"/>
    <property type="match status" value="1"/>
</dbReference>
<dbReference type="Pfam" id="PF04082">
    <property type="entry name" value="Fungal_trans"/>
    <property type="match status" value="1"/>
</dbReference>
<evidence type="ECO:0000256" key="7">
    <source>
        <dbReference type="SAM" id="Phobius"/>
    </source>
</evidence>
<keyword evidence="5" id="KW-0539">Nucleus</keyword>
<feature type="region of interest" description="Disordered" evidence="6">
    <location>
        <begin position="1"/>
        <end position="28"/>
    </location>
</feature>
<feature type="domain" description="Xylanolytic transcriptional activator regulatory" evidence="8">
    <location>
        <begin position="389"/>
        <end position="491"/>
    </location>
</feature>
<keyword evidence="7" id="KW-0472">Membrane</keyword>
<keyword evidence="2" id="KW-0805">Transcription regulation</keyword>
<dbReference type="OrthoDB" id="3837332at2759"/>
<keyword evidence="7" id="KW-1133">Transmembrane helix</keyword>
<gene>
    <name evidence="9" type="ORF">KCV03_g6560</name>
</gene>
<feature type="region of interest" description="Disordered" evidence="6">
    <location>
        <begin position="146"/>
        <end position="233"/>
    </location>
</feature>
<evidence type="ECO:0000256" key="3">
    <source>
        <dbReference type="ARBA" id="ARBA00023125"/>
    </source>
</evidence>
<feature type="compositionally biased region" description="Polar residues" evidence="6">
    <location>
        <begin position="146"/>
        <end position="200"/>
    </location>
</feature>
<dbReference type="Proteomes" id="UP000767238">
    <property type="component" value="Unassembled WGS sequence"/>
</dbReference>
<dbReference type="EMBL" id="JAHFYH010000049">
    <property type="protein sequence ID" value="KAH0218374.1"/>
    <property type="molecule type" value="Genomic_DNA"/>
</dbReference>
<evidence type="ECO:0000256" key="5">
    <source>
        <dbReference type="ARBA" id="ARBA00023242"/>
    </source>
</evidence>
<comment type="caution">
    <text evidence="9">The sequence shown here is derived from an EMBL/GenBank/DDBJ whole genome shotgun (WGS) entry which is preliminary data.</text>
</comment>
<feature type="transmembrane region" description="Helical" evidence="7">
    <location>
        <begin position="674"/>
        <end position="693"/>
    </location>
</feature>
<organism evidence="9 10">
    <name type="scientific">Aureobasidium melanogenum</name>
    <name type="common">Aureobasidium pullulans var. melanogenum</name>
    <dbReference type="NCBI Taxonomy" id="46634"/>
    <lineage>
        <taxon>Eukaryota</taxon>
        <taxon>Fungi</taxon>
        <taxon>Dikarya</taxon>
        <taxon>Ascomycota</taxon>
        <taxon>Pezizomycotina</taxon>
        <taxon>Dothideomycetes</taxon>
        <taxon>Dothideomycetidae</taxon>
        <taxon>Dothideales</taxon>
        <taxon>Saccotheciaceae</taxon>
        <taxon>Aureobasidium</taxon>
    </lineage>
</organism>
<feature type="compositionally biased region" description="Polar residues" evidence="6">
    <location>
        <begin position="583"/>
        <end position="598"/>
    </location>
</feature>
<dbReference type="GO" id="GO:0008270">
    <property type="term" value="F:zinc ion binding"/>
    <property type="evidence" value="ECO:0007669"/>
    <property type="project" value="InterPro"/>
</dbReference>
<dbReference type="GO" id="GO:0003677">
    <property type="term" value="F:DNA binding"/>
    <property type="evidence" value="ECO:0007669"/>
    <property type="project" value="UniProtKB-KW"/>
</dbReference>
<reference evidence="9" key="1">
    <citation type="journal article" date="2021" name="J Fungi (Basel)">
        <title>Virulence traits and population genomics of the black yeast Aureobasidium melanogenum.</title>
        <authorList>
            <person name="Cernosa A."/>
            <person name="Sun X."/>
            <person name="Gostincar C."/>
            <person name="Fang C."/>
            <person name="Gunde-Cimerman N."/>
            <person name="Song Z."/>
        </authorList>
    </citation>
    <scope>NUCLEOTIDE SEQUENCE</scope>
    <source>
        <strain evidence="9">EXF-8016</strain>
    </source>
</reference>
<protein>
    <recommendedName>
        <fullName evidence="8">Xylanolytic transcriptional activator regulatory domain-containing protein</fullName>
    </recommendedName>
</protein>
<feature type="compositionally biased region" description="Basic and acidic residues" evidence="6">
    <location>
        <begin position="209"/>
        <end position="233"/>
    </location>
</feature>
<keyword evidence="1" id="KW-0862">Zinc</keyword>
<dbReference type="PANTHER" id="PTHR47663">
    <property type="entry name" value="XYLANOLYTIC TRANSCRIPTIONAL ACTIVATOR XLNR-RELATED"/>
    <property type="match status" value="1"/>
</dbReference>
<evidence type="ECO:0000256" key="4">
    <source>
        <dbReference type="ARBA" id="ARBA00023163"/>
    </source>
</evidence>
<dbReference type="GO" id="GO:0006351">
    <property type="term" value="P:DNA-templated transcription"/>
    <property type="evidence" value="ECO:0007669"/>
    <property type="project" value="InterPro"/>
</dbReference>
<dbReference type="CDD" id="cd12148">
    <property type="entry name" value="fungal_TF_MHR"/>
    <property type="match status" value="1"/>
</dbReference>